<dbReference type="Gene3D" id="3.30.750.24">
    <property type="entry name" value="STAS domain"/>
    <property type="match status" value="1"/>
</dbReference>
<dbReference type="EMBL" id="CP001798">
    <property type="protein sequence ID" value="ADE16231.1"/>
    <property type="molecule type" value="Genomic_DNA"/>
</dbReference>
<dbReference type="STRING" id="472759.Nhal_3179"/>
<dbReference type="RefSeq" id="WP_013034081.1">
    <property type="nucleotide sequence ID" value="NC_013960.1"/>
</dbReference>
<dbReference type="AlphaFoldDB" id="D5BZY4"/>
<proteinExistence type="predicted"/>
<dbReference type="InterPro" id="IPR036513">
    <property type="entry name" value="STAS_dom_sf"/>
</dbReference>
<dbReference type="Proteomes" id="UP000001844">
    <property type="component" value="Chromosome"/>
</dbReference>
<sequence>MSLATHPAVTSTPPAKVKNRTVTLSPPTILDISMCREFWEIAQQARDSEIKVIIDLQETVSIHDSGYTLLWMLKESLAKERTDLLLLHCRPHLKKALWSHGFDPHFTIL</sequence>
<evidence type="ECO:0000313" key="1">
    <source>
        <dbReference type="EMBL" id="ADE16231.1"/>
    </source>
</evidence>
<organism evidence="1 2">
    <name type="scientific">Nitrosococcus halophilus (strain Nc4)</name>
    <dbReference type="NCBI Taxonomy" id="472759"/>
    <lineage>
        <taxon>Bacteria</taxon>
        <taxon>Pseudomonadati</taxon>
        <taxon>Pseudomonadota</taxon>
        <taxon>Gammaproteobacteria</taxon>
        <taxon>Chromatiales</taxon>
        <taxon>Chromatiaceae</taxon>
        <taxon>Nitrosococcus</taxon>
    </lineage>
</organism>
<dbReference type="eggNOG" id="COG1366">
    <property type="taxonomic scope" value="Bacteria"/>
</dbReference>
<dbReference type="OrthoDB" id="278639at2"/>
<keyword evidence="2" id="KW-1185">Reference proteome</keyword>
<dbReference type="KEGG" id="nhl:Nhal_3179"/>
<protein>
    <recommendedName>
        <fullName evidence="3">STAS domain-containing protein</fullName>
    </recommendedName>
</protein>
<evidence type="ECO:0000313" key="2">
    <source>
        <dbReference type="Proteomes" id="UP000001844"/>
    </source>
</evidence>
<name>D5BZY4_NITHN</name>
<dbReference type="HOGENOM" id="CLU_167547_0_0_6"/>
<evidence type="ECO:0008006" key="3">
    <source>
        <dbReference type="Google" id="ProtNLM"/>
    </source>
</evidence>
<reference evidence="2" key="1">
    <citation type="submission" date="2010-04" db="EMBL/GenBank/DDBJ databases">
        <title>Complete genome sequence of Nitrosococcus halophilus Nc4, a salt-adapted, aerobic obligate ammonia-oxidizing sulfur purple bacterium.</title>
        <authorList>
            <consortium name="US DOE Joint Genome Institute"/>
            <person name="Campbell M.A."/>
            <person name="Malfatti S.A."/>
            <person name="Chain P.S.G."/>
            <person name="Heidelberg J.F."/>
            <person name="Ward B.B."/>
            <person name="Klotz M.G."/>
        </authorList>
    </citation>
    <scope>NUCLEOTIDE SEQUENCE [LARGE SCALE GENOMIC DNA]</scope>
    <source>
        <strain evidence="2">Nc4</strain>
    </source>
</reference>
<gene>
    <name evidence="1" type="ordered locus">Nhal_3179</name>
</gene>
<accession>D5BZY4</accession>
<dbReference type="SUPFAM" id="SSF52091">
    <property type="entry name" value="SpoIIaa-like"/>
    <property type="match status" value="1"/>
</dbReference>